<dbReference type="AlphaFoldDB" id="A0AAD6XYB7"/>
<proteinExistence type="predicted"/>
<accession>A0AAD6XYB7</accession>
<dbReference type="Proteomes" id="UP001219525">
    <property type="component" value="Unassembled WGS sequence"/>
</dbReference>
<evidence type="ECO:0000256" key="1">
    <source>
        <dbReference type="SAM" id="MobiDB-lite"/>
    </source>
</evidence>
<name>A0AAD6XYB7_9AGAR</name>
<evidence type="ECO:0000313" key="3">
    <source>
        <dbReference type="Proteomes" id="UP001219525"/>
    </source>
</evidence>
<dbReference type="EMBL" id="JARJCW010000147">
    <property type="protein sequence ID" value="KAJ7190560.1"/>
    <property type="molecule type" value="Genomic_DNA"/>
</dbReference>
<protein>
    <submittedName>
        <fullName evidence="2">Uncharacterized protein</fullName>
    </submittedName>
</protein>
<feature type="region of interest" description="Disordered" evidence="1">
    <location>
        <begin position="54"/>
        <end position="77"/>
    </location>
</feature>
<reference evidence="2" key="1">
    <citation type="submission" date="2023-03" db="EMBL/GenBank/DDBJ databases">
        <title>Massive genome expansion in bonnet fungi (Mycena s.s.) driven by repeated elements and novel gene families across ecological guilds.</title>
        <authorList>
            <consortium name="Lawrence Berkeley National Laboratory"/>
            <person name="Harder C.B."/>
            <person name="Miyauchi S."/>
            <person name="Viragh M."/>
            <person name="Kuo A."/>
            <person name="Thoen E."/>
            <person name="Andreopoulos B."/>
            <person name="Lu D."/>
            <person name="Skrede I."/>
            <person name="Drula E."/>
            <person name="Henrissat B."/>
            <person name="Morin E."/>
            <person name="Kohler A."/>
            <person name="Barry K."/>
            <person name="LaButti K."/>
            <person name="Morin E."/>
            <person name="Salamov A."/>
            <person name="Lipzen A."/>
            <person name="Mereny Z."/>
            <person name="Hegedus B."/>
            <person name="Baldrian P."/>
            <person name="Stursova M."/>
            <person name="Weitz H."/>
            <person name="Taylor A."/>
            <person name="Grigoriev I.V."/>
            <person name="Nagy L.G."/>
            <person name="Martin F."/>
            <person name="Kauserud H."/>
        </authorList>
    </citation>
    <scope>NUCLEOTIDE SEQUENCE</scope>
    <source>
        <strain evidence="2">9144</strain>
    </source>
</reference>
<evidence type="ECO:0000313" key="2">
    <source>
        <dbReference type="EMBL" id="KAJ7190560.1"/>
    </source>
</evidence>
<comment type="caution">
    <text evidence="2">The sequence shown here is derived from an EMBL/GenBank/DDBJ whole genome shotgun (WGS) entry which is preliminary data.</text>
</comment>
<sequence>MAIDYVPHIDPDPFPCPDGGQGVSPTSMGKTITVMVIGAHCRVLGACQGLRDSDLGTPSDFPEREKKHSKPSAQAPDKLRCRLAASLPAAGIRPHPVEVFRERGPPYARRIPGRCSLICG</sequence>
<keyword evidence="3" id="KW-1185">Reference proteome</keyword>
<organism evidence="2 3">
    <name type="scientific">Mycena pura</name>
    <dbReference type="NCBI Taxonomy" id="153505"/>
    <lineage>
        <taxon>Eukaryota</taxon>
        <taxon>Fungi</taxon>
        <taxon>Dikarya</taxon>
        <taxon>Basidiomycota</taxon>
        <taxon>Agaricomycotina</taxon>
        <taxon>Agaricomycetes</taxon>
        <taxon>Agaricomycetidae</taxon>
        <taxon>Agaricales</taxon>
        <taxon>Marasmiineae</taxon>
        <taxon>Mycenaceae</taxon>
        <taxon>Mycena</taxon>
    </lineage>
</organism>
<gene>
    <name evidence="2" type="ORF">GGX14DRAFT_407898</name>
</gene>